<name>A0A0C3NVH3_PHLG1</name>
<dbReference type="SUPFAM" id="SSF53335">
    <property type="entry name" value="S-adenosyl-L-methionine-dependent methyltransferases"/>
    <property type="match status" value="1"/>
</dbReference>
<evidence type="ECO:0000256" key="2">
    <source>
        <dbReference type="ARBA" id="ARBA00022679"/>
    </source>
</evidence>
<accession>A0A0C3NVH3</accession>
<dbReference type="Gene3D" id="3.40.50.150">
    <property type="entry name" value="Vaccinia Virus protein VP39"/>
    <property type="match status" value="1"/>
</dbReference>
<evidence type="ECO:0000313" key="5">
    <source>
        <dbReference type="EMBL" id="KIP09354.1"/>
    </source>
</evidence>
<organism evidence="5 6">
    <name type="scientific">Phlebiopsis gigantea (strain 11061_1 CR5-6)</name>
    <name type="common">White-rot fungus</name>
    <name type="synonym">Peniophora gigantea</name>
    <dbReference type="NCBI Taxonomy" id="745531"/>
    <lineage>
        <taxon>Eukaryota</taxon>
        <taxon>Fungi</taxon>
        <taxon>Dikarya</taxon>
        <taxon>Basidiomycota</taxon>
        <taxon>Agaricomycotina</taxon>
        <taxon>Agaricomycetes</taxon>
        <taxon>Polyporales</taxon>
        <taxon>Phanerochaetaceae</taxon>
        <taxon>Phlebiopsis</taxon>
    </lineage>
</organism>
<evidence type="ECO:0000313" key="6">
    <source>
        <dbReference type="Proteomes" id="UP000053257"/>
    </source>
</evidence>
<keyword evidence="2" id="KW-0808">Transferase</keyword>
<reference evidence="5 6" key="1">
    <citation type="journal article" date="2014" name="PLoS Genet.">
        <title>Analysis of the Phlebiopsis gigantea genome, transcriptome and secretome provides insight into its pioneer colonization strategies of wood.</title>
        <authorList>
            <person name="Hori C."/>
            <person name="Ishida T."/>
            <person name="Igarashi K."/>
            <person name="Samejima M."/>
            <person name="Suzuki H."/>
            <person name="Master E."/>
            <person name="Ferreira P."/>
            <person name="Ruiz-Duenas F.J."/>
            <person name="Held B."/>
            <person name="Canessa P."/>
            <person name="Larrondo L.F."/>
            <person name="Schmoll M."/>
            <person name="Druzhinina I.S."/>
            <person name="Kubicek C.P."/>
            <person name="Gaskell J.A."/>
            <person name="Kersten P."/>
            <person name="St John F."/>
            <person name="Glasner J."/>
            <person name="Sabat G."/>
            <person name="Splinter BonDurant S."/>
            <person name="Syed K."/>
            <person name="Yadav J."/>
            <person name="Mgbeahuruike A.C."/>
            <person name="Kovalchuk A."/>
            <person name="Asiegbu F.O."/>
            <person name="Lackner G."/>
            <person name="Hoffmeister D."/>
            <person name="Rencoret J."/>
            <person name="Gutierrez A."/>
            <person name="Sun H."/>
            <person name="Lindquist E."/>
            <person name="Barry K."/>
            <person name="Riley R."/>
            <person name="Grigoriev I.V."/>
            <person name="Henrissat B."/>
            <person name="Kues U."/>
            <person name="Berka R.M."/>
            <person name="Martinez A.T."/>
            <person name="Covert S.F."/>
            <person name="Blanchette R.A."/>
            <person name="Cullen D."/>
        </authorList>
    </citation>
    <scope>NUCLEOTIDE SEQUENCE [LARGE SCALE GENOMIC DNA]</scope>
    <source>
        <strain evidence="5 6">11061_1 CR5-6</strain>
    </source>
</reference>
<gene>
    <name evidence="5" type="ORF">PHLGIDRAFT_12017</name>
</gene>
<protein>
    <recommendedName>
        <fullName evidence="7">Methyltransferase domain-containing protein</fullName>
    </recommendedName>
</protein>
<dbReference type="InterPro" id="IPR051654">
    <property type="entry name" value="Meroterpenoid_MTases"/>
</dbReference>
<dbReference type="PANTHER" id="PTHR35897">
    <property type="entry name" value="METHYLTRANSFERASE AUSD"/>
    <property type="match status" value="1"/>
</dbReference>
<keyword evidence="3" id="KW-0949">S-adenosyl-L-methionine</keyword>
<dbReference type="OrthoDB" id="2094832at2759"/>
<dbReference type="AlphaFoldDB" id="A0A0C3NVH3"/>
<evidence type="ECO:0000256" key="1">
    <source>
        <dbReference type="ARBA" id="ARBA00005179"/>
    </source>
</evidence>
<proteinExistence type="inferred from homology"/>
<dbReference type="GO" id="GO:0016740">
    <property type="term" value="F:transferase activity"/>
    <property type="evidence" value="ECO:0007669"/>
    <property type="project" value="UniProtKB-KW"/>
</dbReference>
<dbReference type="EMBL" id="KN840467">
    <property type="protein sequence ID" value="KIP09354.1"/>
    <property type="molecule type" value="Genomic_DNA"/>
</dbReference>
<dbReference type="HOGENOM" id="CLU_051542_1_0_1"/>
<dbReference type="InterPro" id="IPR029063">
    <property type="entry name" value="SAM-dependent_MTases_sf"/>
</dbReference>
<dbReference type="STRING" id="745531.A0A0C3NVH3"/>
<comment type="similarity">
    <text evidence="4">Belongs to the class I-like SAM-binding methyltransferase superfamily.</text>
</comment>
<dbReference type="Proteomes" id="UP000053257">
    <property type="component" value="Unassembled WGS sequence"/>
</dbReference>
<dbReference type="PANTHER" id="PTHR35897:SF1">
    <property type="entry name" value="METHYLTRANSFERASE AUSD"/>
    <property type="match status" value="1"/>
</dbReference>
<evidence type="ECO:0000256" key="4">
    <source>
        <dbReference type="ARBA" id="ARBA00038314"/>
    </source>
</evidence>
<evidence type="ECO:0008006" key="7">
    <source>
        <dbReference type="Google" id="ProtNLM"/>
    </source>
</evidence>
<evidence type="ECO:0000256" key="3">
    <source>
        <dbReference type="ARBA" id="ARBA00022691"/>
    </source>
</evidence>
<comment type="pathway">
    <text evidence="1">Secondary metabolite biosynthesis.</text>
</comment>
<keyword evidence="6" id="KW-1185">Reference proteome</keyword>
<sequence>MVQIYGEISLHPSSVVKLDGSLFSIADHERDFFHKTISEDDNEVKARVLEIQQDFSQQHEYPCIYAFHFVTLYMDTNPIYSEVLAAGKSGNTLFLDLGCCMGTDVRKLVYDGYPASNVVGCDLRSEFIDFGHILYRDKGSCSIHFFAYDIFDVPYPVPTDVIPAADIPISALTTLSQLYGSVTHFYTGALFHLFDEPTQYALALRIATLLKRAPGAVIFGRHQGLQEPGLLDDYRVAGEKQRFGHSPSSWSEMWRHVFAEVESPEFADFKVTVQAELIQGWDRNRILGMNGRTDGMLFWSVKIV</sequence>